<dbReference type="InParanoid" id="A0A1X2H582"/>
<keyword evidence="3" id="KW-1185">Reference proteome</keyword>
<sequence length="200" mass="20669">MRFFAVASGLLATALSVSAQLTAPMKNFNVTSPVSNGPYVAGQVLPCTYLLFQDVDSSSLKLQIVLQPASSGSSSSANASANSTVIIDNADVSKNDGSIKKNGNTTYYEHSINYNIPKTLAAGNYQVAFKDLSTNTELDVPIEIRPVEASSSVASASKTGSSSQGGESSMFAGAPSTKYLDLTTKTLLALAAVAGIAIML</sequence>
<accession>A0A1X2H582</accession>
<name>A0A1X2H582_SYNRA</name>
<feature type="chain" id="PRO_5012416993" description="Ser-Thr-rich glycosyl-phosphatidyl-inositol-anchored membrane family-domain-containing protein" evidence="1">
    <location>
        <begin position="20"/>
        <end position="200"/>
    </location>
</feature>
<evidence type="ECO:0000256" key="1">
    <source>
        <dbReference type="SAM" id="SignalP"/>
    </source>
</evidence>
<dbReference type="AlphaFoldDB" id="A0A1X2H582"/>
<dbReference type="Proteomes" id="UP000242180">
    <property type="component" value="Unassembled WGS sequence"/>
</dbReference>
<evidence type="ECO:0000313" key="3">
    <source>
        <dbReference type="Proteomes" id="UP000242180"/>
    </source>
</evidence>
<dbReference type="OMA" id="QILPCTI"/>
<evidence type="ECO:0000313" key="2">
    <source>
        <dbReference type="EMBL" id="ORY93563.1"/>
    </source>
</evidence>
<keyword evidence="1" id="KW-0732">Signal</keyword>
<feature type="signal peptide" evidence="1">
    <location>
        <begin position="1"/>
        <end position="19"/>
    </location>
</feature>
<evidence type="ECO:0008006" key="4">
    <source>
        <dbReference type="Google" id="ProtNLM"/>
    </source>
</evidence>
<dbReference type="OrthoDB" id="2279179at2759"/>
<dbReference type="EMBL" id="MCGN01000009">
    <property type="protein sequence ID" value="ORY93563.1"/>
    <property type="molecule type" value="Genomic_DNA"/>
</dbReference>
<protein>
    <recommendedName>
        <fullName evidence="4">Ser-Thr-rich glycosyl-phosphatidyl-inositol-anchored membrane family-domain-containing protein</fullName>
    </recommendedName>
</protein>
<proteinExistence type="predicted"/>
<comment type="caution">
    <text evidence="2">The sequence shown here is derived from an EMBL/GenBank/DDBJ whole genome shotgun (WGS) entry which is preliminary data.</text>
</comment>
<organism evidence="2 3">
    <name type="scientific">Syncephalastrum racemosum</name>
    <name type="common">Filamentous fungus</name>
    <dbReference type="NCBI Taxonomy" id="13706"/>
    <lineage>
        <taxon>Eukaryota</taxon>
        <taxon>Fungi</taxon>
        <taxon>Fungi incertae sedis</taxon>
        <taxon>Mucoromycota</taxon>
        <taxon>Mucoromycotina</taxon>
        <taxon>Mucoromycetes</taxon>
        <taxon>Mucorales</taxon>
        <taxon>Syncephalastraceae</taxon>
        <taxon>Syncephalastrum</taxon>
    </lineage>
</organism>
<gene>
    <name evidence="2" type="ORF">BCR43DRAFT_478719</name>
</gene>
<reference evidence="2 3" key="1">
    <citation type="submission" date="2016-07" db="EMBL/GenBank/DDBJ databases">
        <title>Pervasive Adenine N6-methylation of Active Genes in Fungi.</title>
        <authorList>
            <consortium name="DOE Joint Genome Institute"/>
            <person name="Mondo S.J."/>
            <person name="Dannebaum R.O."/>
            <person name="Kuo R.C."/>
            <person name="Labutti K."/>
            <person name="Haridas S."/>
            <person name="Kuo A."/>
            <person name="Salamov A."/>
            <person name="Ahrendt S.R."/>
            <person name="Lipzen A."/>
            <person name="Sullivan W."/>
            <person name="Andreopoulos W.B."/>
            <person name="Clum A."/>
            <person name="Lindquist E."/>
            <person name="Daum C."/>
            <person name="Ramamoorthy G.K."/>
            <person name="Gryganskyi A."/>
            <person name="Culley D."/>
            <person name="Magnuson J.K."/>
            <person name="James T.Y."/>
            <person name="O'Malley M.A."/>
            <person name="Stajich J.E."/>
            <person name="Spatafora J.W."/>
            <person name="Visel A."/>
            <person name="Grigoriev I.V."/>
        </authorList>
    </citation>
    <scope>NUCLEOTIDE SEQUENCE [LARGE SCALE GENOMIC DNA]</scope>
    <source>
        <strain evidence="2 3">NRRL 2496</strain>
    </source>
</reference>